<accession>D3S1T0</accession>
<dbReference type="SUPFAM" id="SSF49764">
    <property type="entry name" value="HSP20-like chaperones"/>
    <property type="match status" value="1"/>
</dbReference>
<gene>
    <name evidence="3" type="ordered locus">Ferp_0201</name>
</gene>
<evidence type="ECO:0000313" key="4">
    <source>
        <dbReference type="Proteomes" id="UP000002613"/>
    </source>
</evidence>
<keyword evidence="4" id="KW-1185">Reference proteome</keyword>
<organism evidence="3 4">
    <name type="scientific">Ferroglobus placidus (strain DSM 10642 / AEDII12DO)</name>
    <dbReference type="NCBI Taxonomy" id="589924"/>
    <lineage>
        <taxon>Archaea</taxon>
        <taxon>Methanobacteriati</taxon>
        <taxon>Methanobacteriota</taxon>
        <taxon>Archaeoglobi</taxon>
        <taxon>Archaeoglobales</taxon>
        <taxon>Archaeoglobaceae</taxon>
        <taxon>Ferroglobus</taxon>
    </lineage>
</organism>
<dbReference type="InterPro" id="IPR007052">
    <property type="entry name" value="CS_dom"/>
</dbReference>
<dbReference type="PaxDb" id="589924-Ferp_0201"/>
<name>D3S1T0_FERPA</name>
<reference evidence="3 4" key="2">
    <citation type="journal article" date="2011" name="Stand. Genomic Sci.">
        <title>Complete genome sequence of Ferroglobus placidus AEDII12DO.</title>
        <authorList>
            <person name="Anderson I."/>
            <person name="Risso C."/>
            <person name="Holmes D."/>
            <person name="Lucas S."/>
            <person name="Copeland A."/>
            <person name="Lapidus A."/>
            <person name="Cheng J.F."/>
            <person name="Bruce D."/>
            <person name="Goodwin L."/>
            <person name="Pitluck S."/>
            <person name="Saunders E."/>
            <person name="Brettin T."/>
            <person name="Detter J.C."/>
            <person name="Han C."/>
            <person name="Tapia R."/>
            <person name="Larimer F."/>
            <person name="Land M."/>
            <person name="Hauser L."/>
            <person name="Woyke T."/>
            <person name="Lovley D."/>
            <person name="Kyrpides N."/>
            <person name="Ivanova N."/>
        </authorList>
    </citation>
    <scope>NUCLEOTIDE SEQUENCE [LARGE SCALE GENOMIC DNA]</scope>
    <source>
        <strain evidence="4">DSM 10642 / AEDII12DO</strain>
    </source>
</reference>
<dbReference type="KEGG" id="fpl:Ferp_0201"/>
<feature type="domain" description="SHSP" evidence="2">
    <location>
        <begin position="1"/>
        <end position="97"/>
    </location>
</feature>
<dbReference type="InterPro" id="IPR008978">
    <property type="entry name" value="HSP20-like_chaperone"/>
</dbReference>
<evidence type="ECO:0000256" key="1">
    <source>
        <dbReference type="PROSITE-ProRule" id="PRU00285"/>
    </source>
</evidence>
<reference evidence="4" key="1">
    <citation type="submission" date="2010-02" db="EMBL/GenBank/DDBJ databases">
        <title>Complete sequence of Ferroglobus placidus DSM 10642.</title>
        <authorList>
            <consortium name="US DOE Joint Genome Institute"/>
            <person name="Lucas S."/>
            <person name="Copeland A."/>
            <person name="Lapidus A."/>
            <person name="Cheng J.-F."/>
            <person name="Bruce D."/>
            <person name="Goodwin L."/>
            <person name="Pitluck S."/>
            <person name="Saunders E."/>
            <person name="Brettin T."/>
            <person name="Detter J.C."/>
            <person name="Han C."/>
            <person name="Tapia R."/>
            <person name="Larimer F."/>
            <person name="Land M."/>
            <person name="Hauser L."/>
            <person name="Kyrpides N."/>
            <person name="Ivanova N."/>
            <person name="Holmes D."/>
            <person name="Lovley D."/>
            <person name="Kyrpides N."/>
            <person name="Anderson I.J."/>
            <person name="Woyke T."/>
        </authorList>
    </citation>
    <scope>NUCLEOTIDE SEQUENCE [LARGE SCALE GENOMIC DNA]</scope>
    <source>
        <strain evidence="4">DSM 10642 / AEDII12DO</strain>
    </source>
</reference>
<dbReference type="OrthoDB" id="106788at2157"/>
<dbReference type="CDD" id="cd06464">
    <property type="entry name" value="ACD_sHsps-like"/>
    <property type="match status" value="1"/>
</dbReference>
<dbReference type="eggNOG" id="arCOG01838">
    <property type="taxonomic scope" value="Archaea"/>
</dbReference>
<dbReference type="InterPro" id="IPR002068">
    <property type="entry name" value="A-crystallin/Hsp20_dom"/>
</dbReference>
<sequence>MATVVCPDVFVSHDEKDENLLIDVFLPGAEKETIRLSFTKSGFCVEARDENRDITYFGCFTLAHEVFPDKAKAKFENGVLRITVPFKKEETFEIKVE</sequence>
<protein>
    <recommendedName>
        <fullName evidence="2">SHSP domain-containing protein</fullName>
    </recommendedName>
</protein>
<dbReference type="HOGENOM" id="CLU_178347_2_0_2"/>
<dbReference type="AlphaFoldDB" id="D3S1T0"/>
<comment type="similarity">
    <text evidence="1">Belongs to the small heat shock protein (HSP20) family.</text>
</comment>
<proteinExistence type="inferred from homology"/>
<dbReference type="Pfam" id="PF04969">
    <property type="entry name" value="CS"/>
    <property type="match status" value="1"/>
</dbReference>
<dbReference type="EMBL" id="CP001899">
    <property type="protein sequence ID" value="ADC64387.1"/>
    <property type="molecule type" value="Genomic_DNA"/>
</dbReference>
<dbReference type="Gene3D" id="2.60.40.790">
    <property type="match status" value="1"/>
</dbReference>
<evidence type="ECO:0000259" key="2">
    <source>
        <dbReference type="PROSITE" id="PS01031"/>
    </source>
</evidence>
<dbReference type="Proteomes" id="UP000002613">
    <property type="component" value="Chromosome"/>
</dbReference>
<dbReference type="PROSITE" id="PS01031">
    <property type="entry name" value="SHSP"/>
    <property type="match status" value="1"/>
</dbReference>
<evidence type="ECO:0000313" key="3">
    <source>
        <dbReference type="EMBL" id="ADC64387.1"/>
    </source>
</evidence>